<reference evidence="3 4" key="1">
    <citation type="submission" date="2024-08" db="EMBL/GenBank/DDBJ databases">
        <authorList>
            <person name="Cucini C."/>
            <person name="Frati F."/>
        </authorList>
    </citation>
    <scope>NUCLEOTIDE SEQUENCE [LARGE SCALE GENOMIC DNA]</scope>
</reference>
<sequence>MGDEQTGESVQPQIYLSVDELVEKLQMEFYTLSSDNNKLQQEYYAYKNQAEEKLSNLYVENARLRSEVHTTASAVHTIYQEMSEVLLQNQIIAGNNHHLLTDKTELENKVFEVEQSESTLKALVSAKSIEFSEEKEKLLGELSSMMISNDNLLLELRSRIKVLEEDVQLKKTRNENLQHEVALLQKCDLDFILKKRAATTSRLRRKFYGPVNIINYEKAGEKGKKIVISQAKTQGDGEFKSDVADISGNIEIPPNRNLENSIMQWSVWKGQDSTAISQSFSLIQPLCASSETHAAEKIEGSPGEENQVEVVTLSDSDI</sequence>
<accession>A0ABP1QFJ9</accession>
<feature type="coiled-coil region" evidence="1">
    <location>
        <begin position="22"/>
        <end position="67"/>
    </location>
</feature>
<keyword evidence="4" id="KW-1185">Reference proteome</keyword>
<keyword evidence="1" id="KW-0175">Coiled coil</keyword>
<protein>
    <submittedName>
        <fullName evidence="3">Uncharacterized protein</fullName>
    </submittedName>
</protein>
<dbReference type="EMBL" id="CAXLJM020000030">
    <property type="protein sequence ID" value="CAL8098003.1"/>
    <property type="molecule type" value="Genomic_DNA"/>
</dbReference>
<feature type="region of interest" description="Disordered" evidence="2">
    <location>
        <begin position="297"/>
        <end position="318"/>
    </location>
</feature>
<evidence type="ECO:0000256" key="1">
    <source>
        <dbReference type="SAM" id="Coils"/>
    </source>
</evidence>
<dbReference type="Proteomes" id="UP001642540">
    <property type="component" value="Unassembled WGS sequence"/>
</dbReference>
<gene>
    <name evidence="3" type="ORF">ODALV1_LOCUS9807</name>
</gene>
<evidence type="ECO:0000313" key="3">
    <source>
        <dbReference type="EMBL" id="CAL8098003.1"/>
    </source>
</evidence>
<comment type="caution">
    <text evidence="3">The sequence shown here is derived from an EMBL/GenBank/DDBJ whole genome shotgun (WGS) entry which is preliminary data.</text>
</comment>
<feature type="coiled-coil region" evidence="1">
    <location>
        <begin position="153"/>
        <end position="180"/>
    </location>
</feature>
<organism evidence="3 4">
    <name type="scientific">Orchesella dallaii</name>
    <dbReference type="NCBI Taxonomy" id="48710"/>
    <lineage>
        <taxon>Eukaryota</taxon>
        <taxon>Metazoa</taxon>
        <taxon>Ecdysozoa</taxon>
        <taxon>Arthropoda</taxon>
        <taxon>Hexapoda</taxon>
        <taxon>Collembola</taxon>
        <taxon>Entomobryomorpha</taxon>
        <taxon>Entomobryoidea</taxon>
        <taxon>Orchesellidae</taxon>
        <taxon>Orchesellinae</taxon>
        <taxon>Orchesella</taxon>
    </lineage>
</organism>
<proteinExistence type="predicted"/>
<evidence type="ECO:0000256" key="2">
    <source>
        <dbReference type="SAM" id="MobiDB-lite"/>
    </source>
</evidence>
<name>A0ABP1QFJ9_9HEXA</name>
<dbReference type="Gene3D" id="1.20.5.340">
    <property type="match status" value="1"/>
</dbReference>
<evidence type="ECO:0000313" key="4">
    <source>
        <dbReference type="Proteomes" id="UP001642540"/>
    </source>
</evidence>